<evidence type="ECO:0008006" key="4">
    <source>
        <dbReference type="Google" id="ProtNLM"/>
    </source>
</evidence>
<gene>
    <name evidence="1" type="ORF">GUITHDRAFT_119351</name>
</gene>
<evidence type="ECO:0000313" key="1">
    <source>
        <dbReference type="EMBL" id="EKX34514.1"/>
    </source>
</evidence>
<evidence type="ECO:0000313" key="2">
    <source>
        <dbReference type="EnsemblProtists" id="EKX34514"/>
    </source>
</evidence>
<proteinExistence type="predicted"/>
<organism evidence="1">
    <name type="scientific">Guillardia theta (strain CCMP2712)</name>
    <name type="common">Cryptophyte</name>
    <dbReference type="NCBI Taxonomy" id="905079"/>
    <lineage>
        <taxon>Eukaryota</taxon>
        <taxon>Cryptophyceae</taxon>
        <taxon>Pyrenomonadales</taxon>
        <taxon>Geminigeraceae</taxon>
        <taxon>Guillardia</taxon>
    </lineage>
</organism>
<dbReference type="KEGG" id="gtt:GUITHDRAFT_119351"/>
<dbReference type="HOGENOM" id="CLU_835346_0_0_1"/>
<reference evidence="2" key="3">
    <citation type="submission" date="2015-06" db="UniProtKB">
        <authorList>
            <consortium name="EnsemblProtists"/>
        </authorList>
    </citation>
    <scope>IDENTIFICATION</scope>
</reference>
<dbReference type="EnsemblProtists" id="EKX34514">
    <property type="protein sequence ID" value="EKX34514"/>
    <property type="gene ID" value="GUITHDRAFT_119351"/>
</dbReference>
<dbReference type="PaxDb" id="55529-EKX34514"/>
<keyword evidence="3" id="KW-1185">Reference proteome</keyword>
<evidence type="ECO:0000313" key="3">
    <source>
        <dbReference type="Proteomes" id="UP000011087"/>
    </source>
</evidence>
<dbReference type="GeneID" id="17291220"/>
<protein>
    <recommendedName>
        <fullName evidence="4">Methyltransferase FkbM domain-containing protein</fullName>
    </recommendedName>
</protein>
<reference evidence="1 3" key="1">
    <citation type="journal article" date="2012" name="Nature">
        <title>Algal genomes reveal evolutionary mosaicism and the fate of nucleomorphs.</title>
        <authorList>
            <consortium name="DOE Joint Genome Institute"/>
            <person name="Curtis B.A."/>
            <person name="Tanifuji G."/>
            <person name="Burki F."/>
            <person name="Gruber A."/>
            <person name="Irimia M."/>
            <person name="Maruyama S."/>
            <person name="Arias M.C."/>
            <person name="Ball S.G."/>
            <person name="Gile G.H."/>
            <person name="Hirakawa Y."/>
            <person name="Hopkins J.F."/>
            <person name="Kuo A."/>
            <person name="Rensing S.A."/>
            <person name="Schmutz J."/>
            <person name="Symeonidi A."/>
            <person name="Elias M."/>
            <person name="Eveleigh R.J."/>
            <person name="Herman E.K."/>
            <person name="Klute M.J."/>
            <person name="Nakayama T."/>
            <person name="Obornik M."/>
            <person name="Reyes-Prieto A."/>
            <person name="Armbrust E.V."/>
            <person name="Aves S.J."/>
            <person name="Beiko R.G."/>
            <person name="Coutinho P."/>
            <person name="Dacks J.B."/>
            <person name="Durnford D.G."/>
            <person name="Fast N.M."/>
            <person name="Green B.R."/>
            <person name="Grisdale C.J."/>
            <person name="Hempel F."/>
            <person name="Henrissat B."/>
            <person name="Hoppner M.P."/>
            <person name="Ishida K."/>
            <person name="Kim E."/>
            <person name="Koreny L."/>
            <person name="Kroth P.G."/>
            <person name="Liu Y."/>
            <person name="Malik S.B."/>
            <person name="Maier U.G."/>
            <person name="McRose D."/>
            <person name="Mock T."/>
            <person name="Neilson J.A."/>
            <person name="Onodera N.T."/>
            <person name="Poole A.M."/>
            <person name="Pritham E.J."/>
            <person name="Richards T.A."/>
            <person name="Rocap G."/>
            <person name="Roy S.W."/>
            <person name="Sarai C."/>
            <person name="Schaack S."/>
            <person name="Shirato S."/>
            <person name="Slamovits C.H."/>
            <person name="Spencer D.F."/>
            <person name="Suzuki S."/>
            <person name="Worden A.Z."/>
            <person name="Zauner S."/>
            <person name="Barry K."/>
            <person name="Bell C."/>
            <person name="Bharti A.K."/>
            <person name="Crow J.A."/>
            <person name="Grimwood J."/>
            <person name="Kramer R."/>
            <person name="Lindquist E."/>
            <person name="Lucas S."/>
            <person name="Salamov A."/>
            <person name="McFadden G.I."/>
            <person name="Lane C.E."/>
            <person name="Keeling P.J."/>
            <person name="Gray M.W."/>
            <person name="Grigoriev I.V."/>
            <person name="Archibald J.M."/>
        </authorList>
    </citation>
    <scope>NUCLEOTIDE SEQUENCE</scope>
    <source>
        <strain evidence="1 3">CCMP2712</strain>
    </source>
</reference>
<dbReference type="AlphaFoldDB" id="L1IF17"/>
<dbReference type="RefSeq" id="XP_005821494.1">
    <property type="nucleotide sequence ID" value="XM_005821437.1"/>
</dbReference>
<accession>L1IF17</accession>
<dbReference type="Proteomes" id="UP000011087">
    <property type="component" value="Unassembled WGS sequence"/>
</dbReference>
<name>L1IF17_GUITC</name>
<sequence>MQGPYLPSSPRPVARPIPYELLVEESERVAIAKGQPAFMPLNADDVLAESLLLEAVGDPDYMQCQEEEGTCVPTEKFGRLMVNMSRSALPQQVQTFLKEMAYYEWMALYAQHISPARRMELDAYVPIKYHMRCPQVAQRNFQEEVAAMEHLEPTGFSILQSFGRPFFFPYRVLPSFPRWQSSSYRRRVLVDCGAGGFRRSGKYLMDLYAPWLKFDEVILIEPMEDVEVLESYRNRHNITVLREQDNVKEEDFVALKFDCDDNGVSAGTGTMEWGFLAALLYSPHLSLVDEIFVELHFFYPQLWKDSFLPHSMWQAFDALRQIRACGIAVHVWP</sequence>
<dbReference type="EMBL" id="JH993108">
    <property type="protein sequence ID" value="EKX34514.1"/>
    <property type="molecule type" value="Genomic_DNA"/>
</dbReference>
<dbReference type="OrthoDB" id="10006218at2759"/>
<reference evidence="3" key="2">
    <citation type="submission" date="2012-11" db="EMBL/GenBank/DDBJ databases">
        <authorList>
            <person name="Kuo A."/>
            <person name="Curtis B.A."/>
            <person name="Tanifuji G."/>
            <person name="Burki F."/>
            <person name="Gruber A."/>
            <person name="Irimia M."/>
            <person name="Maruyama S."/>
            <person name="Arias M.C."/>
            <person name="Ball S.G."/>
            <person name="Gile G.H."/>
            <person name="Hirakawa Y."/>
            <person name="Hopkins J.F."/>
            <person name="Rensing S.A."/>
            <person name="Schmutz J."/>
            <person name="Symeonidi A."/>
            <person name="Elias M."/>
            <person name="Eveleigh R.J."/>
            <person name="Herman E.K."/>
            <person name="Klute M.J."/>
            <person name="Nakayama T."/>
            <person name="Obornik M."/>
            <person name="Reyes-Prieto A."/>
            <person name="Armbrust E.V."/>
            <person name="Aves S.J."/>
            <person name="Beiko R.G."/>
            <person name="Coutinho P."/>
            <person name="Dacks J.B."/>
            <person name="Durnford D.G."/>
            <person name="Fast N.M."/>
            <person name="Green B.R."/>
            <person name="Grisdale C."/>
            <person name="Hempe F."/>
            <person name="Henrissat B."/>
            <person name="Hoppner M.P."/>
            <person name="Ishida K.-I."/>
            <person name="Kim E."/>
            <person name="Koreny L."/>
            <person name="Kroth P.G."/>
            <person name="Liu Y."/>
            <person name="Malik S.-B."/>
            <person name="Maier U.G."/>
            <person name="McRose D."/>
            <person name="Mock T."/>
            <person name="Neilson J.A."/>
            <person name="Onodera N.T."/>
            <person name="Poole A.M."/>
            <person name="Pritham E.J."/>
            <person name="Richards T.A."/>
            <person name="Rocap G."/>
            <person name="Roy S.W."/>
            <person name="Sarai C."/>
            <person name="Schaack S."/>
            <person name="Shirato S."/>
            <person name="Slamovits C.H."/>
            <person name="Spencer D.F."/>
            <person name="Suzuki S."/>
            <person name="Worden A.Z."/>
            <person name="Zauner S."/>
            <person name="Barry K."/>
            <person name="Bell C."/>
            <person name="Bharti A.K."/>
            <person name="Crow J.A."/>
            <person name="Grimwood J."/>
            <person name="Kramer R."/>
            <person name="Lindquist E."/>
            <person name="Lucas S."/>
            <person name="Salamov A."/>
            <person name="McFadden G.I."/>
            <person name="Lane C.E."/>
            <person name="Keeling P.J."/>
            <person name="Gray M.W."/>
            <person name="Grigoriev I.V."/>
            <person name="Archibald J.M."/>
        </authorList>
    </citation>
    <scope>NUCLEOTIDE SEQUENCE</scope>
    <source>
        <strain evidence="3">CCMP2712</strain>
    </source>
</reference>